<keyword evidence="1" id="KW-0805">Transcription regulation</keyword>
<evidence type="ECO:0000313" key="7">
    <source>
        <dbReference type="Proteomes" id="UP000310314"/>
    </source>
</evidence>
<feature type="domain" description="HTH lacI-type" evidence="4">
    <location>
        <begin position="5"/>
        <end position="59"/>
    </location>
</feature>
<dbReference type="GO" id="GO:0003700">
    <property type="term" value="F:DNA-binding transcription factor activity"/>
    <property type="evidence" value="ECO:0007669"/>
    <property type="project" value="TreeGrafter"/>
</dbReference>
<evidence type="ECO:0000259" key="5">
    <source>
        <dbReference type="PROSITE" id="PS50943"/>
    </source>
</evidence>
<dbReference type="InterPro" id="IPR000843">
    <property type="entry name" value="HTH_LacI"/>
</dbReference>
<protein>
    <submittedName>
        <fullName evidence="6">Substrate-binding domain-containing protein</fullName>
    </submittedName>
</protein>
<dbReference type="CDD" id="cd01392">
    <property type="entry name" value="HTH_LacI"/>
    <property type="match status" value="1"/>
</dbReference>
<dbReference type="PROSITE" id="PS00356">
    <property type="entry name" value="HTH_LACI_1"/>
    <property type="match status" value="1"/>
</dbReference>
<dbReference type="PROSITE" id="PS50932">
    <property type="entry name" value="HTH_LACI_2"/>
    <property type="match status" value="1"/>
</dbReference>
<organism evidence="6 7">
    <name type="scientific">Maribacter algarum</name>
    <name type="common">ex Zhang et al. 2020</name>
    <dbReference type="NCBI Taxonomy" id="2578118"/>
    <lineage>
        <taxon>Bacteria</taxon>
        <taxon>Pseudomonadati</taxon>
        <taxon>Bacteroidota</taxon>
        <taxon>Flavobacteriia</taxon>
        <taxon>Flavobacteriales</taxon>
        <taxon>Flavobacteriaceae</taxon>
        <taxon>Maribacter</taxon>
    </lineage>
</organism>
<dbReference type="SUPFAM" id="SSF53822">
    <property type="entry name" value="Periplasmic binding protein-like I"/>
    <property type="match status" value="1"/>
</dbReference>
<dbReference type="InterPro" id="IPR010982">
    <property type="entry name" value="Lambda_DNA-bd_dom_sf"/>
</dbReference>
<evidence type="ECO:0000259" key="4">
    <source>
        <dbReference type="PROSITE" id="PS50932"/>
    </source>
</evidence>
<evidence type="ECO:0000256" key="1">
    <source>
        <dbReference type="ARBA" id="ARBA00023015"/>
    </source>
</evidence>
<dbReference type="SMART" id="SM00354">
    <property type="entry name" value="HTH_LACI"/>
    <property type="match status" value="1"/>
</dbReference>
<dbReference type="SUPFAM" id="SSF47413">
    <property type="entry name" value="lambda repressor-like DNA-binding domains"/>
    <property type="match status" value="1"/>
</dbReference>
<dbReference type="Proteomes" id="UP000310314">
    <property type="component" value="Unassembled WGS sequence"/>
</dbReference>
<dbReference type="OrthoDB" id="628703at2"/>
<gene>
    <name evidence="6" type="ORF">FEE95_13700</name>
</gene>
<sequence>MDKKYTIKDIAELAGVSKGTVDRVLHRRGKVSPKALARVEKILKEIDYQPNPIARNLKNNKVYRICVLMPDPKEDAYWSPAVQGIKEAAREFKPFGVLVNTYYYYTSEKISFIEKSKEALNSSPDVLLMAPVFQKEALEIFKHCQEAGVSVALFNNLIEEFSTQSFVGQDLTQTGRVAAGLIHKLVDNSSTIAILHIDEEKHMSLKENGFKAFFEGRSFTPEIKTFSLQTSNYEAFKKQSIDLVKNTNTISSVFVTNSKAYVFLKAISGINKNLTIVGYDLLPENIKYLEKGHIDFLIHQKPKRQAYLGVGYLAENFLFGKPIPEENLLPIDIITPENVMYYLD</sequence>
<dbReference type="Gene3D" id="3.40.50.2300">
    <property type="match status" value="2"/>
</dbReference>
<evidence type="ECO:0000313" key="6">
    <source>
        <dbReference type="EMBL" id="TMM57530.1"/>
    </source>
</evidence>
<keyword evidence="2" id="KW-0238">DNA-binding</keyword>
<feature type="domain" description="HTH cro/C1-type" evidence="5">
    <location>
        <begin position="3"/>
        <end position="49"/>
    </location>
</feature>
<dbReference type="AlphaFoldDB" id="A0A5S3PS18"/>
<dbReference type="InterPro" id="IPR001387">
    <property type="entry name" value="Cro/C1-type_HTH"/>
</dbReference>
<comment type="caution">
    <text evidence="6">The sequence shown here is derived from an EMBL/GenBank/DDBJ whole genome shotgun (WGS) entry which is preliminary data.</text>
</comment>
<accession>A0A5S3PS18</accession>
<dbReference type="Pfam" id="PF13407">
    <property type="entry name" value="Peripla_BP_4"/>
    <property type="match status" value="1"/>
</dbReference>
<reference evidence="6 7" key="1">
    <citation type="submission" date="2019-05" db="EMBL/GenBank/DDBJ databases">
        <authorList>
            <person name="Zhang J.-Y."/>
            <person name="Feg X."/>
            <person name="Du Z.-J."/>
        </authorList>
    </citation>
    <scope>NUCLEOTIDE SEQUENCE [LARGE SCALE GENOMIC DNA]</scope>
    <source>
        <strain evidence="6 7">RZ26</strain>
    </source>
</reference>
<dbReference type="InterPro" id="IPR028082">
    <property type="entry name" value="Peripla_BP_I"/>
</dbReference>
<name>A0A5S3PS18_9FLAO</name>
<dbReference type="GO" id="GO:0000976">
    <property type="term" value="F:transcription cis-regulatory region binding"/>
    <property type="evidence" value="ECO:0007669"/>
    <property type="project" value="TreeGrafter"/>
</dbReference>
<dbReference type="PANTHER" id="PTHR30146:SF144">
    <property type="entry name" value="LACI-FAMILY TRANSCRIPTION REGULATOR"/>
    <property type="match status" value="1"/>
</dbReference>
<dbReference type="Gene3D" id="1.10.260.40">
    <property type="entry name" value="lambda repressor-like DNA-binding domains"/>
    <property type="match status" value="1"/>
</dbReference>
<dbReference type="EMBL" id="VATY01000002">
    <property type="protein sequence ID" value="TMM57530.1"/>
    <property type="molecule type" value="Genomic_DNA"/>
</dbReference>
<dbReference type="Pfam" id="PF00356">
    <property type="entry name" value="LacI"/>
    <property type="match status" value="1"/>
</dbReference>
<evidence type="ECO:0000256" key="3">
    <source>
        <dbReference type="ARBA" id="ARBA00023163"/>
    </source>
</evidence>
<evidence type="ECO:0000256" key="2">
    <source>
        <dbReference type="ARBA" id="ARBA00023125"/>
    </source>
</evidence>
<keyword evidence="3" id="KW-0804">Transcription</keyword>
<dbReference type="InterPro" id="IPR025997">
    <property type="entry name" value="SBP_2_dom"/>
</dbReference>
<dbReference type="PROSITE" id="PS50943">
    <property type="entry name" value="HTH_CROC1"/>
    <property type="match status" value="1"/>
</dbReference>
<proteinExistence type="predicted"/>
<dbReference type="PANTHER" id="PTHR30146">
    <property type="entry name" value="LACI-RELATED TRANSCRIPTIONAL REPRESSOR"/>
    <property type="match status" value="1"/>
</dbReference>
<keyword evidence="7" id="KW-1185">Reference proteome</keyword>
<dbReference type="RefSeq" id="WP_138658549.1">
    <property type="nucleotide sequence ID" value="NZ_VATY01000002.1"/>
</dbReference>